<sequence length="79" mass="8955">MSAVVEIWVTELAKLKEKVRQRKPLISLSKAKGAVVAEEDKEAGKESKVFKRETNISESTVFMLMDRLIRFSARETTAN</sequence>
<proteinExistence type="predicted"/>
<protein>
    <submittedName>
        <fullName evidence="1">Uncharacterized protein</fullName>
    </submittedName>
</protein>
<accession>A0A2C9U7E3</accession>
<evidence type="ECO:0000313" key="1">
    <source>
        <dbReference type="EMBL" id="OAY25464.1"/>
    </source>
</evidence>
<dbReference type="AlphaFoldDB" id="A0A2C9U7E3"/>
<organism evidence="1">
    <name type="scientific">Manihot esculenta</name>
    <name type="common">Cassava</name>
    <name type="synonym">Jatropha manihot</name>
    <dbReference type="NCBI Taxonomy" id="3983"/>
    <lineage>
        <taxon>Eukaryota</taxon>
        <taxon>Viridiplantae</taxon>
        <taxon>Streptophyta</taxon>
        <taxon>Embryophyta</taxon>
        <taxon>Tracheophyta</taxon>
        <taxon>Spermatophyta</taxon>
        <taxon>Magnoliopsida</taxon>
        <taxon>eudicotyledons</taxon>
        <taxon>Gunneridae</taxon>
        <taxon>Pentapetalae</taxon>
        <taxon>rosids</taxon>
        <taxon>fabids</taxon>
        <taxon>Malpighiales</taxon>
        <taxon>Euphorbiaceae</taxon>
        <taxon>Crotonoideae</taxon>
        <taxon>Manihoteae</taxon>
        <taxon>Manihot</taxon>
    </lineage>
</organism>
<reference evidence="1" key="1">
    <citation type="submission" date="2016-02" db="EMBL/GenBank/DDBJ databases">
        <title>WGS assembly of Manihot esculenta.</title>
        <authorList>
            <person name="Bredeson J.V."/>
            <person name="Prochnik S.E."/>
            <person name="Lyons J.B."/>
            <person name="Schmutz J."/>
            <person name="Grimwood J."/>
            <person name="Vrebalov J."/>
            <person name="Bart R.S."/>
            <person name="Amuge T."/>
            <person name="Ferguson M.E."/>
            <person name="Green R."/>
            <person name="Putnam N."/>
            <person name="Stites J."/>
            <person name="Rounsley S."/>
            <person name="Rokhsar D.S."/>
        </authorList>
    </citation>
    <scope>NUCLEOTIDE SEQUENCE [LARGE SCALE GENOMIC DNA]</scope>
    <source>
        <tissue evidence="1">Leaf</tissue>
    </source>
</reference>
<dbReference type="EMBL" id="CM004403">
    <property type="protein sequence ID" value="OAY25464.1"/>
    <property type="molecule type" value="Genomic_DNA"/>
</dbReference>
<dbReference type="PANTHER" id="PTHR36346">
    <property type="entry name" value="EXPRESSED PROTEIN"/>
    <property type="match status" value="1"/>
</dbReference>
<dbReference type="PANTHER" id="PTHR36346:SF2">
    <property type="entry name" value="EXPRESSED PROTEIN"/>
    <property type="match status" value="1"/>
</dbReference>
<gene>
    <name evidence="1" type="ORF">MANES_17G096900</name>
</gene>
<name>A0A2C9U7E3_MANES</name>